<evidence type="ECO:0000313" key="1">
    <source>
        <dbReference type="EnsemblPlants" id="EMT30479"/>
    </source>
</evidence>
<accession>M8C862</accession>
<proteinExistence type="predicted"/>
<sequence length="83" mass="8901">MVSPAASGGGNAGLADPLLATNDNSEGARHVFGAKAKYWVPADEKEIAASRECGGEDGRPLLYRTFKVKGMLVNTYRYNIKIN</sequence>
<protein>
    <submittedName>
        <fullName evidence="1">Uncharacterized protein</fullName>
    </submittedName>
</protein>
<dbReference type="ExpressionAtlas" id="M8C862">
    <property type="expression patterns" value="baseline"/>
</dbReference>
<dbReference type="AlphaFoldDB" id="M8C862"/>
<name>M8C862_AEGTA</name>
<reference evidence="1" key="1">
    <citation type="submission" date="2015-06" db="UniProtKB">
        <authorList>
            <consortium name="EnsemblPlants"/>
        </authorList>
    </citation>
    <scope>IDENTIFICATION</scope>
</reference>
<dbReference type="EnsemblPlants" id="EMT30479">
    <property type="protein sequence ID" value="EMT30479"/>
    <property type="gene ID" value="F775_03307"/>
</dbReference>
<organism evidence="1">
    <name type="scientific">Aegilops tauschii</name>
    <name type="common">Tausch's goatgrass</name>
    <name type="synonym">Aegilops squarrosa</name>
    <dbReference type="NCBI Taxonomy" id="37682"/>
    <lineage>
        <taxon>Eukaryota</taxon>
        <taxon>Viridiplantae</taxon>
        <taxon>Streptophyta</taxon>
        <taxon>Embryophyta</taxon>
        <taxon>Tracheophyta</taxon>
        <taxon>Spermatophyta</taxon>
        <taxon>Magnoliopsida</taxon>
        <taxon>Liliopsida</taxon>
        <taxon>Poales</taxon>
        <taxon>Poaceae</taxon>
        <taxon>BOP clade</taxon>
        <taxon>Pooideae</taxon>
        <taxon>Triticodae</taxon>
        <taxon>Triticeae</taxon>
        <taxon>Triticinae</taxon>
        <taxon>Aegilops</taxon>
    </lineage>
</organism>